<evidence type="ECO:0000259" key="2">
    <source>
        <dbReference type="Pfam" id="PF04892"/>
    </source>
</evidence>
<evidence type="ECO:0000256" key="1">
    <source>
        <dbReference type="SAM" id="Phobius"/>
    </source>
</evidence>
<feature type="transmembrane region" description="Helical" evidence="1">
    <location>
        <begin position="12"/>
        <end position="30"/>
    </location>
</feature>
<accession>A0ABR8TRN9</accession>
<sequence>MQLLALIPRWLWRLAFLICLISVLVLSLLNDPDPRLSTGWDKGNHVLAFCVLTLLGRWSFPQQALLLAAGLCAYGIGIEILQALSGYRFAEYADLLADALGIALGFGLFASASWAQRRIAA</sequence>
<evidence type="ECO:0000313" key="3">
    <source>
        <dbReference type="EMBL" id="MBD7978437.1"/>
    </source>
</evidence>
<keyword evidence="1" id="KW-0812">Transmembrane</keyword>
<dbReference type="EMBL" id="JACSQG010000009">
    <property type="protein sequence ID" value="MBD7978437.1"/>
    <property type="molecule type" value="Genomic_DNA"/>
</dbReference>
<keyword evidence="4" id="KW-1185">Reference proteome</keyword>
<feature type="transmembrane region" description="Helical" evidence="1">
    <location>
        <begin position="65"/>
        <end position="84"/>
    </location>
</feature>
<keyword evidence="1" id="KW-0472">Membrane</keyword>
<dbReference type="NCBIfam" id="NF037970">
    <property type="entry name" value="vanZ_1"/>
    <property type="match status" value="1"/>
</dbReference>
<evidence type="ECO:0000313" key="4">
    <source>
        <dbReference type="Proteomes" id="UP000611945"/>
    </source>
</evidence>
<gene>
    <name evidence="3" type="primary">vanZ</name>
    <name evidence="3" type="ORF">H9642_14730</name>
</gene>
<comment type="caution">
    <text evidence="3">The sequence shown here is derived from an EMBL/GenBank/DDBJ whole genome shotgun (WGS) entry which is preliminary data.</text>
</comment>
<organism evidence="3 4">
    <name type="scientific">Serpens gallinarum</name>
    <dbReference type="NCBI Taxonomy" id="2763075"/>
    <lineage>
        <taxon>Bacteria</taxon>
        <taxon>Pseudomonadati</taxon>
        <taxon>Pseudomonadota</taxon>
        <taxon>Gammaproteobacteria</taxon>
        <taxon>Pseudomonadales</taxon>
        <taxon>Pseudomonadaceae</taxon>
        <taxon>Pseudomonas</taxon>
    </lineage>
</organism>
<reference evidence="3 4" key="1">
    <citation type="submission" date="2020-08" db="EMBL/GenBank/DDBJ databases">
        <title>A Genomic Blueprint of the Chicken Gut Microbiome.</title>
        <authorList>
            <person name="Gilroy R."/>
            <person name="Ravi A."/>
            <person name="Getino M."/>
            <person name="Pursley I."/>
            <person name="Horton D.L."/>
            <person name="Alikhan N.-F."/>
            <person name="Baker D."/>
            <person name="Gharbi K."/>
            <person name="Hall N."/>
            <person name="Watson M."/>
            <person name="Adriaenssens E.M."/>
            <person name="Foster-Nyarko E."/>
            <person name="Jarju S."/>
            <person name="Secka A."/>
            <person name="Antonio M."/>
            <person name="Oren A."/>
            <person name="Chaudhuri R."/>
            <person name="La Ragione R.M."/>
            <person name="Hildebrand F."/>
            <person name="Pallen M.J."/>
        </authorList>
    </citation>
    <scope>NUCLEOTIDE SEQUENCE [LARGE SCALE GENOMIC DNA]</scope>
    <source>
        <strain evidence="3 4">Sa2CUA2</strain>
    </source>
</reference>
<dbReference type="Pfam" id="PF04892">
    <property type="entry name" value="VanZ"/>
    <property type="match status" value="1"/>
</dbReference>
<dbReference type="PANTHER" id="PTHR28008:SF1">
    <property type="entry name" value="DOMAIN PROTEIN, PUTATIVE (AFU_ORTHOLOGUE AFUA_3G10980)-RELATED"/>
    <property type="match status" value="1"/>
</dbReference>
<dbReference type="Proteomes" id="UP000611945">
    <property type="component" value="Unassembled WGS sequence"/>
</dbReference>
<dbReference type="PANTHER" id="PTHR28008">
    <property type="entry name" value="DOMAIN PROTEIN, PUTATIVE (AFU_ORTHOLOGUE AFUA_3G10980)-RELATED"/>
    <property type="match status" value="1"/>
</dbReference>
<protein>
    <submittedName>
        <fullName evidence="3">VanZ family protein</fullName>
    </submittedName>
</protein>
<keyword evidence="1" id="KW-1133">Transmembrane helix</keyword>
<feature type="transmembrane region" description="Helical" evidence="1">
    <location>
        <begin position="96"/>
        <end position="115"/>
    </location>
</feature>
<feature type="domain" description="VanZ-like" evidence="2">
    <location>
        <begin position="47"/>
        <end position="110"/>
    </location>
</feature>
<dbReference type="RefSeq" id="WP_251837224.1">
    <property type="nucleotide sequence ID" value="NZ_JACSQG010000009.1"/>
</dbReference>
<dbReference type="InterPro" id="IPR006976">
    <property type="entry name" value="VanZ-like"/>
</dbReference>
<proteinExistence type="predicted"/>
<name>A0ABR8TRN9_9PSED</name>